<dbReference type="PANTHER" id="PTHR11206">
    <property type="entry name" value="MULTIDRUG RESISTANCE PROTEIN"/>
    <property type="match status" value="1"/>
</dbReference>
<feature type="transmembrane region" description="Helical" evidence="6">
    <location>
        <begin position="186"/>
        <end position="208"/>
    </location>
</feature>
<dbReference type="AlphaFoldDB" id="A0A803PEW0"/>
<evidence type="ECO:0000256" key="6">
    <source>
        <dbReference type="RuleBase" id="RU004914"/>
    </source>
</evidence>
<feature type="transmembrane region" description="Helical" evidence="6">
    <location>
        <begin position="122"/>
        <end position="142"/>
    </location>
</feature>
<evidence type="ECO:0000256" key="1">
    <source>
        <dbReference type="ARBA" id="ARBA00004141"/>
    </source>
</evidence>
<dbReference type="Proteomes" id="UP000596661">
    <property type="component" value="Chromosome 4"/>
</dbReference>
<feature type="transmembrane region" description="Helical" evidence="6">
    <location>
        <begin position="407"/>
        <end position="430"/>
    </location>
</feature>
<reference evidence="7" key="1">
    <citation type="submission" date="2018-11" db="EMBL/GenBank/DDBJ databases">
        <authorList>
            <person name="Grassa J C."/>
        </authorList>
    </citation>
    <scope>NUCLEOTIDE SEQUENCE [LARGE SCALE GENOMIC DNA]</scope>
</reference>
<keyword evidence="5 6" id="KW-0472">Membrane</keyword>
<keyword evidence="3 6" id="KW-0812">Transmembrane</keyword>
<dbReference type="InterPro" id="IPR002528">
    <property type="entry name" value="MATE_fam"/>
</dbReference>
<accession>A0A803PEW0</accession>
<proteinExistence type="inferred from homology"/>
<evidence type="ECO:0000256" key="3">
    <source>
        <dbReference type="ARBA" id="ARBA00022692"/>
    </source>
</evidence>
<evidence type="ECO:0000313" key="7">
    <source>
        <dbReference type="EnsemblPlants" id="cds.evm.model.04.1864"/>
    </source>
</evidence>
<organism evidence="7 8">
    <name type="scientific">Cannabis sativa</name>
    <name type="common">Hemp</name>
    <name type="synonym">Marijuana</name>
    <dbReference type="NCBI Taxonomy" id="3483"/>
    <lineage>
        <taxon>Eukaryota</taxon>
        <taxon>Viridiplantae</taxon>
        <taxon>Streptophyta</taxon>
        <taxon>Embryophyta</taxon>
        <taxon>Tracheophyta</taxon>
        <taxon>Spermatophyta</taxon>
        <taxon>Magnoliopsida</taxon>
        <taxon>eudicotyledons</taxon>
        <taxon>Gunneridae</taxon>
        <taxon>Pentapetalae</taxon>
        <taxon>rosids</taxon>
        <taxon>fabids</taxon>
        <taxon>Rosales</taxon>
        <taxon>Cannabaceae</taxon>
        <taxon>Cannabis</taxon>
    </lineage>
</organism>
<feature type="transmembrane region" description="Helical" evidence="6">
    <location>
        <begin position="41"/>
        <end position="61"/>
    </location>
</feature>
<feature type="transmembrane region" description="Helical" evidence="6">
    <location>
        <begin position="341"/>
        <end position="360"/>
    </location>
</feature>
<comment type="subcellular location">
    <subcellularLocation>
        <location evidence="1">Membrane</location>
        <topology evidence="1">Multi-pass membrane protein</topology>
    </subcellularLocation>
</comment>
<sequence length="463" mass="50320">MKELYVIAIPMIMAGLLVYGKSLISLFFMGMIGKDALTGGSLAICVANITGYSVVSGLAAGMEGISSQAYGANKWSLMGQTLNRTILMILTLATFPISFSWFNSKPLFLYWFNNNQTLSTIATTYLKYSIPSLILQSFINPLRIHLRTQKLTKPLMLSAALALASHAPINYYFINHLGFNNIGAVALSASLTDLNIFVSLAFYLYFFGTMRWSWPEWSFRNCFLEWKPILSQAIPSCISVCLEWWWYELMIMLSGLLVNSGDAVACMGILMQATMLVYQFPFALNQAASTRVGIELGANQPKKAKTAAFVALSCGFVTGIVSLVFMVAVKDTWGKIFTKDRAILSLSAAVLPVVGLCEVGNCPQTTVCGVLRGSGRASMGACINVGSFYGVGFPVAMFVGFKMGKGLIGLWVGLVGAQLVCACVMVVVLVTTDWNVQAERAKELTRSTSNDVDDGLISLVLEN</sequence>
<feature type="transmembrane region" description="Helical" evidence="6">
    <location>
        <begin position="267"/>
        <end position="285"/>
    </location>
</feature>
<dbReference type="Gramene" id="evm.model.04.1864">
    <property type="protein sequence ID" value="cds.evm.model.04.1864"/>
    <property type="gene ID" value="evm.TU.04.1864"/>
</dbReference>
<dbReference type="EMBL" id="UZAU01000401">
    <property type="status" value="NOT_ANNOTATED_CDS"/>
    <property type="molecule type" value="Genomic_DNA"/>
</dbReference>
<dbReference type="Pfam" id="PF01554">
    <property type="entry name" value="MatE"/>
    <property type="match status" value="2"/>
</dbReference>
<dbReference type="InterPro" id="IPR045069">
    <property type="entry name" value="MATE_euk"/>
</dbReference>
<dbReference type="OMA" id="CVANITG"/>
<feature type="transmembrane region" description="Helical" evidence="6">
    <location>
        <begin position="82"/>
        <end position="102"/>
    </location>
</feature>
<dbReference type="GO" id="GO:0015297">
    <property type="term" value="F:antiporter activity"/>
    <property type="evidence" value="ECO:0007669"/>
    <property type="project" value="InterPro"/>
</dbReference>
<dbReference type="GO" id="GO:0042910">
    <property type="term" value="F:xenobiotic transmembrane transporter activity"/>
    <property type="evidence" value="ECO:0007669"/>
    <property type="project" value="InterPro"/>
</dbReference>
<keyword evidence="4 6" id="KW-1133">Transmembrane helix</keyword>
<evidence type="ECO:0000256" key="4">
    <source>
        <dbReference type="ARBA" id="ARBA00022989"/>
    </source>
</evidence>
<name>A0A803PEW0_CANSA</name>
<evidence type="ECO:0000256" key="2">
    <source>
        <dbReference type="ARBA" id="ARBA00010199"/>
    </source>
</evidence>
<protein>
    <recommendedName>
        <fullName evidence="6">Protein DETOXIFICATION</fullName>
    </recommendedName>
    <alternativeName>
        <fullName evidence="6">Multidrug and toxic compound extrusion protein</fullName>
    </alternativeName>
</protein>
<feature type="transmembrane region" description="Helical" evidence="6">
    <location>
        <begin position="381"/>
        <end position="401"/>
    </location>
</feature>
<comment type="similarity">
    <text evidence="2 6">Belongs to the multi antimicrobial extrusion (MATE) (TC 2.A.66.1) family.</text>
</comment>
<dbReference type="CDD" id="cd13132">
    <property type="entry name" value="MATE_eukaryotic"/>
    <property type="match status" value="1"/>
</dbReference>
<keyword evidence="8" id="KW-1185">Reference proteome</keyword>
<dbReference type="GO" id="GO:0016020">
    <property type="term" value="C:membrane"/>
    <property type="evidence" value="ECO:0007669"/>
    <property type="project" value="UniProtKB-SubCell"/>
</dbReference>
<feature type="transmembrane region" description="Helical" evidence="6">
    <location>
        <begin position="154"/>
        <end position="174"/>
    </location>
</feature>
<feature type="transmembrane region" description="Helical" evidence="6">
    <location>
        <begin position="306"/>
        <end position="329"/>
    </location>
</feature>
<evidence type="ECO:0000256" key="5">
    <source>
        <dbReference type="ARBA" id="ARBA00023136"/>
    </source>
</evidence>
<reference evidence="7" key="2">
    <citation type="submission" date="2021-03" db="UniProtKB">
        <authorList>
            <consortium name="EnsemblPlants"/>
        </authorList>
    </citation>
    <scope>IDENTIFICATION</scope>
</reference>
<dbReference type="GO" id="GO:1990961">
    <property type="term" value="P:xenobiotic detoxification by transmembrane export across the plasma membrane"/>
    <property type="evidence" value="ECO:0007669"/>
    <property type="project" value="InterPro"/>
</dbReference>
<evidence type="ECO:0000313" key="8">
    <source>
        <dbReference type="Proteomes" id="UP000596661"/>
    </source>
</evidence>
<dbReference type="EnsemblPlants" id="evm.model.04.1864">
    <property type="protein sequence ID" value="cds.evm.model.04.1864"/>
    <property type="gene ID" value="evm.TU.04.1864"/>
</dbReference>
<dbReference type="NCBIfam" id="TIGR00797">
    <property type="entry name" value="matE"/>
    <property type="match status" value="1"/>
</dbReference>
<feature type="transmembrane region" description="Helical" evidence="6">
    <location>
        <begin position="7"/>
        <end position="29"/>
    </location>
</feature>